<evidence type="ECO:0000259" key="13">
    <source>
        <dbReference type="PROSITE" id="PS51194"/>
    </source>
</evidence>
<evidence type="ECO:0000256" key="9">
    <source>
        <dbReference type="ARBA" id="ARBA00074363"/>
    </source>
</evidence>
<gene>
    <name evidence="15" type="ORF">SAMN05421785_102271</name>
</gene>
<evidence type="ECO:0000256" key="10">
    <source>
        <dbReference type="PROSITE-ProRule" id="PRU00552"/>
    </source>
</evidence>
<evidence type="ECO:0000256" key="6">
    <source>
        <dbReference type="ARBA" id="ARBA00022840"/>
    </source>
</evidence>
<dbReference type="InterPro" id="IPR050079">
    <property type="entry name" value="DEAD_box_RNA_helicase"/>
</dbReference>
<dbReference type="InterPro" id="IPR014001">
    <property type="entry name" value="Helicase_ATP-bd"/>
</dbReference>
<name>A0A1N7LIZ5_9FLAO</name>
<dbReference type="STRING" id="373672.SAMN05421785_102271"/>
<comment type="similarity">
    <text evidence="7 11">Belongs to the DEAD box helicase family.</text>
</comment>
<reference evidence="15 16" key="1">
    <citation type="submission" date="2017-01" db="EMBL/GenBank/DDBJ databases">
        <authorList>
            <person name="Mah S.A."/>
            <person name="Swanson W.J."/>
            <person name="Moy G.W."/>
            <person name="Vacquier V.D."/>
        </authorList>
    </citation>
    <scope>NUCLEOTIDE SEQUENCE [LARGE SCALE GENOMIC DNA]</scope>
    <source>
        <strain evidence="15 16">DSM 18014</strain>
    </source>
</reference>
<dbReference type="GO" id="GO:0016787">
    <property type="term" value="F:hydrolase activity"/>
    <property type="evidence" value="ECO:0007669"/>
    <property type="project" value="UniProtKB-KW"/>
</dbReference>
<dbReference type="GO" id="GO:0003724">
    <property type="term" value="F:RNA helicase activity"/>
    <property type="evidence" value="ECO:0007669"/>
    <property type="project" value="UniProtKB-EC"/>
</dbReference>
<dbReference type="PROSITE" id="PS51194">
    <property type="entry name" value="HELICASE_CTER"/>
    <property type="match status" value="1"/>
</dbReference>
<feature type="short sequence motif" description="Q motif" evidence="10">
    <location>
        <begin position="2"/>
        <end position="30"/>
    </location>
</feature>
<dbReference type="GO" id="GO:0005524">
    <property type="term" value="F:ATP binding"/>
    <property type="evidence" value="ECO:0007669"/>
    <property type="project" value="UniProtKB-KW"/>
</dbReference>
<dbReference type="EC" id="3.6.4.13" evidence="1"/>
<dbReference type="CDD" id="cd18787">
    <property type="entry name" value="SF2_C_DEAD"/>
    <property type="match status" value="1"/>
</dbReference>
<sequence>MISFKNLNLINPIVRAVTEAGYSKPTEIQASAIPHILAGNDILGCAQTGTGKTAAFAMPILQLLKKYTPEHNSIRALILTPTRELAIQIEENFKIYSKYLPLSQLSIYGGVSAGAQLSALRKRVDILVATPGRLLDLVNQRYIDLSKIEIFVLDEADRMLDMGFVNDVKKVIQMLPKKRQTLFFSATMPERIKNLSETILNNPEKITVNPVSSTAKSVQQSVYFVEKKDKTGLLINILQDKGKERSLVFTRTKHIANRLVEQLESAGIFAMAIHGNKSQTARQTALNDFKNSKINVLIATDIAARGIDIDELPNVINYELPNVPETYVHRIGRTGRAGAEGTAVSFCDDQERTDLKNIQKLIGFTMPVVSFQK</sequence>
<dbReference type="Pfam" id="PF00271">
    <property type="entry name" value="Helicase_C"/>
    <property type="match status" value="1"/>
</dbReference>
<keyword evidence="2" id="KW-0963">Cytoplasm</keyword>
<accession>A0A1N7LIZ5</accession>
<evidence type="ECO:0000259" key="14">
    <source>
        <dbReference type="PROSITE" id="PS51195"/>
    </source>
</evidence>
<evidence type="ECO:0000256" key="5">
    <source>
        <dbReference type="ARBA" id="ARBA00022806"/>
    </source>
</evidence>
<dbReference type="SMART" id="SM00487">
    <property type="entry name" value="DEXDc"/>
    <property type="match status" value="1"/>
</dbReference>
<evidence type="ECO:0000256" key="11">
    <source>
        <dbReference type="RuleBase" id="RU000492"/>
    </source>
</evidence>
<dbReference type="PANTHER" id="PTHR47959:SF13">
    <property type="entry name" value="ATP-DEPENDENT RNA HELICASE RHLE"/>
    <property type="match status" value="1"/>
</dbReference>
<keyword evidence="5 11" id="KW-0347">Helicase</keyword>
<evidence type="ECO:0000256" key="2">
    <source>
        <dbReference type="ARBA" id="ARBA00022490"/>
    </source>
</evidence>
<dbReference type="PROSITE" id="PS00039">
    <property type="entry name" value="DEAD_ATP_HELICASE"/>
    <property type="match status" value="1"/>
</dbReference>
<dbReference type="GO" id="GO:0003676">
    <property type="term" value="F:nucleic acid binding"/>
    <property type="evidence" value="ECO:0007669"/>
    <property type="project" value="InterPro"/>
</dbReference>
<evidence type="ECO:0000313" key="16">
    <source>
        <dbReference type="Proteomes" id="UP000185781"/>
    </source>
</evidence>
<evidence type="ECO:0000256" key="7">
    <source>
        <dbReference type="ARBA" id="ARBA00038437"/>
    </source>
</evidence>
<dbReference type="Pfam" id="PF00270">
    <property type="entry name" value="DEAD"/>
    <property type="match status" value="1"/>
</dbReference>
<keyword evidence="6 11" id="KW-0067">ATP-binding</keyword>
<dbReference type="SUPFAM" id="SSF52540">
    <property type="entry name" value="P-loop containing nucleoside triphosphate hydrolases"/>
    <property type="match status" value="1"/>
</dbReference>
<keyword evidence="4 11" id="KW-0378">Hydrolase</keyword>
<dbReference type="GO" id="GO:0009266">
    <property type="term" value="P:response to temperature stimulus"/>
    <property type="evidence" value="ECO:0007669"/>
    <property type="project" value="UniProtKB-ARBA"/>
</dbReference>
<dbReference type="Proteomes" id="UP000185781">
    <property type="component" value="Unassembled WGS sequence"/>
</dbReference>
<feature type="domain" description="DEAD-box RNA helicase Q" evidence="14">
    <location>
        <begin position="2"/>
        <end position="30"/>
    </location>
</feature>
<dbReference type="InterPro" id="IPR044742">
    <property type="entry name" value="DEAD/DEAH_RhlB"/>
</dbReference>
<evidence type="ECO:0000256" key="3">
    <source>
        <dbReference type="ARBA" id="ARBA00022741"/>
    </source>
</evidence>
<dbReference type="PROSITE" id="PS51192">
    <property type="entry name" value="HELICASE_ATP_BIND_1"/>
    <property type="match status" value="1"/>
</dbReference>
<evidence type="ECO:0000256" key="4">
    <source>
        <dbReference type="ARBA" id="ARBA00022801"/>
    </source>
</evidence>
<evidence type="ECO:0000256" key="8">
    <source>
        <dbReference type="ARBA" id="ARBA00047984"/>
    </source>
</evidence>
<dbReference type="InterPro" id="IPR000629">
    <property type="entry name" value="RNA-helicase_DEAD-box_CS"/>
</dbReference>
<evidence type="ECO:0000259" key="12">
    <source>
        <dbReference type="PROSITE" id="PS51192"/>
    </source>
</evidence>
<dbReference type="CDD" id="cd00268">
    <property type="entry name" value="DEADc"/>
    <property type="match status" value="1"/>
</dbReference>
<dbReference type="SMART" id="SM00490">
    <property type="entry name" value="HELICc"/>
    <property type="match status" value="1"/>
</dbReference>
<dbReference type="InterPro" id="IPR014014">
    <property type="entry name" value="RNA_helicase_DEAD_Q_motif"/>
</dbReference>
<dbReference type="InterPro" id="IPR011545">
    <property type="entry name" value="DEAD/DEAH_box_helicase_dom"/>
</dbReference>
<dbReference type="GO" id="GO:0005829">
    <property type="term" value="C:cytosol"/>
    <property type="evidence" value="ECO:0007669"/>
    <property type="project" value="TreeGrafter"/>
</dbReference>
<dbReference type="FunFam" id="3.40.50.300:FF:000108">
    <property type="entry name" value="ATP-dependent RNA helicase RhlE"/>
    <property type="match status" value="1"/>
</dbReference>
<dbReference type="InterPro" id="IPR027417">
    <property type="entry name" value="P-loop_NTPase"/>
</dbReference>
<dbReference type="EMBL" id="FTOV01000002">
    <property type="protein sequence ID" value="SIS73828.1"/>
    <property type="molecule type" value="Genomic_DNA"/>
</dbReference>
<evidence type="ECO:0000256" key="1">
    <source>
        <dbReference type="ARBA" id="ARBA00012552"/>
    </source>
</evidence>
<keyword evidence="3 11" id="KW-0547">Nucleotide-binding</keyword>
<organism evidence="15 16">
    <name type="scientific">Chryseobacterium gambrini</name>
    <dbReference type="NCBI Taxonomy" id="373672"/>
    <lineage>
        <taxon>Bacteria</taxon>
        <taxon>Pseudomonadati</taxon>
        <taxon>Bacteroidota</taxon>
        <taxon>Flavobacteriia</taxon>
        <taxon>Flavobacteriales</taxon>
        <taxon>Weeksellaceae</taxon>
        <taxon>Chryseobacterium group</taxon>
        <taxon>Chryseobacterium</taxon>
    </lineage>
</organism>
<dbReference type="GO" id="GO:0042255">
    <property type="term" value="P:ribosome assembly"/>
    <property type="evidence" value="ECO:0007669"/>
    <property type="project" value="UniProtKB-ARBA"/>
</dbReference>
<dbReference type="Gene3D" id="3.40.50.300">
    <property type="entry name" value="P-loop containing nucleotide triphosphate hydrolases"/>
    <property type="match status" value="2"/>
</dbReference>
<dbReference type="PANTHER" id="PTHR47959">
    <property type="entry name" value="ATP-DEPENDENT RNA HELICASE RHLE-RELATED"/>
    <property type="match status" value="1"/>
</dbReference>
<dbReference type="InterPro" id="IPR001650">
    <property type="entry name" value="Helicase_C-like"/>
</dbReference>
<protein>
    <recommendedName>
        <fullName evidence="9">DEAD-box ATP-dependent RNA helicase RhpA</fullName>
        <ecNumber evidence="1">3.6.4.13</ecNumber>
    </recommendedName>
</protein>
<feature type="domain" description="Helicase ATP-binding" evidence="12">
    <location>
        <begin position="33"/>
        <end position="206"/>
    </location>
</feature>
<proteinExistence type="inferred from homology"/>
<dbReference type="PROSITE" id="PS51195">
    <property type="entry name" value="Q_MOTIF"/>
    <property type="match status" value="1"/>
</dbReference>
<dbReference type="AlphaFoldDB" id="A0A1N7LIZ5"/>
<comment type="catalytic activity">
    <reaction evidence="8">
        <text>ATP + H2O = ADP + phosphate + H(+)</text>
        <dbReference type="Rhea" id="RHEA:13065"/>
        <dbReference type="ChEBI" id="CHEBI:15377"/>
        <dbReference type="ChEBI" id="CHEBI:15378"/>
        <dbReference type="ChEBI" id="CHEBI:30616"/>
        <dbReference type="ChEBI" id="CHEBI:43474"/>
        <dbReference type="ChEBI" id="CHEBI:456216"/>
        <dbReference type="EC" id="3.6.4.13"/>
    </reaction>
</comment>
<evidence type="ECO:0000313" key="15">
    <source>
        <dbReference type="EMBL" id="SIS73828.1"/>
    </source>
</evidence>
<feature type="domain" description="Helicase C-terminal" evidence="13">
    <location>
        <begin position="217"/>
        <end position="373"/>
    </location>
</feature>